<sequence>MNDLHSLTALLFVLVLCYGIEISSSFNLSVRGSVKGVIGQSFTSLQSSSNDSREETVQNLYRLTPKPLLSLSYTKPIQPSHINTFREIIASHEVMKVKVNGCKGEGEELCGYLKEKIGGLVGEDEVEVAFISPRDNVVLLVKNGVVERVMDGEIVGKGMKTKKWMEDHRGPRDEVEE</sequence>
<dbReference type="AlphaFoldDB" id="A0A9W7EPZ8"/>
<comment type="caution">
    <text evidence="2">The sequence shown here is derived from an EMBL/GenBank/DDBJ whole genome shotgun (WGS) entry which is preliminary data.</text>
</comment>
<gene>
    <name evidence="2" type="ORF">TrVE_jg4682</name>
</gene>
<feature type="signal peptide" evidence="1">
    <location>
        <begin position="1"/>
        <end position="19"/>
    </location>
</feature>
<protein>
    <submittedName>
        <fullName evidence="2">Uncharacterized protein</fullName>
    </submittedName>
</protein>
<feature type="chain" id="PRO_5040999338" evidence="1">
    <location>
        <begin position="20"/>
        <end position="177"/>
    </location>
</feature>
<proteinExistence type="predicted"/>
<accession>A0A9W7EPZ8</accession>
<name>A0A9W7EPZ8_9STRA</name>
<evidence type="ECO:0000313" key="3">
    <source>
        <dbReference type="Proteomes" id="UP001165160"/>
    </source>
</evidence>
<dbReference type="EMBL" id="BRXX01000061">
    <property type="protein sequence ID" value="GMH86552.1"/>
    <property type="molecule type" value="Genomic_DNA"/>
</dbReference>
<organism evidence="2 3">
    <name type="scientific">Triparma verrucosa</name>
    <dbReference type="NCBI Taxonomy" id="1606542"/>
    <lineage>
        <taxon>Eukaryota</taxon>
        <taxon>Sar</taxon>
        <taxon>Stramenopiles</taxon>
        <taxon>Ochrophyta</taxon>
        <taxon>Bolidophyceae</taxon>
        <taxon>Parmales</taxon>
        <taxon>Triparmaceae</taxon>
        <taxon>Triparma</taxon>
    </lineage>
</organism>
<reference evidence="3" key="1">
    <citation type="journal article" date="2023" name="Commun. Biol.">
        <title>Genome analysis of Parmales, the sister group of diatoms, reveals the evolutionary specialization of diatoms from phago-mixotrophs to photoautotrophs.</title>
        <authorList>
            <person name="Ban H."/>
            <person name="Sato S."/>
            <person name="Yoshikawa S."/>
            <person name="Yamada K."/>
            <person name="Nakamura Y."/>
            <person name="Ichinomiya M."/>
            <person name="Sato N."/>
            <person name="Blanc-Mathieu R."/>
            <person name="Endo H."/>
            <person name="Kuwata A."/>
            <person name="Ogata H."/>
        </authorList>
    </citation>
    <scope>NUCLEOTIDE SEQUENCE [LARGE SCALE GENOMIC DNA]</scope>
    <source>
        <strain evidence="3">NIES 3699</strain>
    </source>
</reference>
<dbReference type="Proteomes" id="UP001165160">
    <property type="component" value="Unassembled WGS sequence"/>
</dbReference>
<evidence type="ECO:0000313" key="2">
    <source>
        <dbReference type="EMBL" id="GMH86552.1"/>
    </source>
</evidence>
<keyword evidence="3" id="KW-1185">Reference proteome</keyword>
<evidence type="ECO:0000256" key="1">
    <source>
        <dbReference type="SAM" id="SignalP"/>
    </source>
</evidence>
<keyword evidence="1" id="KW-0732">Signal</keyword>